<evidence type="ECO:0000256" key="4">
    <source>
        <dbReference type="ARBA" id="ARBA00022692"/>
    </source>
</evidence>
<dbReference type="CDD" id="cd11386">
    <property type="entry name" value="MCP_signal"/>
    <property type="match status" value="1"/>
</dbReference>
<dbReference type="Gene3D" id="3.30.450.20">
    <property type="entry name" value="PAS domain"/>
    <property type="match status" value="1"/>
</dbReference>
<dbReference type="SMART" id="SM01049">
    <property type="entry name" value="Cache_2"/>
    <property type="match status" value="1"/>
</dbReference>
<feature type="domain" description="HAMP" evidence="12">
    <location>
        <begin position="242"/>
        <end position="296"/>
    </location>
</feature>
<reference evidence="13 14" key="1">
    <citation type="journal article" date="2003" name="Genome Res.">
        <title>Comparative genome analysis of Vibrio vulnificus, a marine pathogen.</title>
        <authorList>
            <person name="Chen C.Y."/>
            <person name="Wu K.M."/>
            <person name="Chang Y.C."/>
            <person name="Chang C.H."/>
            <person name="Tsai H.C."/>
            <person name="Liao T.L."/>
            <person name="Liu Y.M."/>
            <person name="Chen H.J."/>
            <person name="Shen A.B."/>
            <person name="Li J.C."/>
            <person name="Su T.L."/>
            <person name="Shao C.P."/>
            <person name="Lee C.T."/>
            <person name="Hor L.I."/>
            <person name="Tsai S.F."/>
        </authorList>
    </citation>
    <scope>NUCLEOTIDE SEQUENCE [LARGE SCALE GENOMIC DNA]</scope>
    <source>
        <strain evidence="13 14">YJ016</strain>
    </source>
</reference>
<dbReference type="InterPro" id="IPR004089">
    <property type="entry name" value="MCPsignal_dom"/>
</dbReference>
<dbReference type="HOGENOM" id="CLU_000445_107_21_6"/>
<dbReference type="Pfam" id="PF00672">
    <property type="entry name" value="HAMP"/>
    <property type="match status" value="1"/>
</dbReference>
<dbReference type="CDD" id="cd06225">
    <property type="entry name" value="HAMP"/>
    <property type="match status" value="1"/>
</dbReference>
<dbReference type="PANTHER" id="PTHR32089">
    <property type="entry name" value="METHYL-ACCEPTING CHEMOTAXIS PROTEIN MCPB"/>
    <property type="match status" value="1"/>
</dbReference>
<dbReference type="GO" id="GO:0007165">
    <property type="term" value="P:signal transduction"/>
    <property type="evidence" value="ECO:0007669"/>
    <property type="project" value="UniProtKB-KW"/>
</dbReference>
<dbReference type="InterPro" id="IPR000727">
    <property type="entry name" value="T_SNARE_dom"/>
</dbReference>
<evidence type="ECO:0000259" key="11">
    <source>
        <dbReference type="PROSITE" id="PS50192"/>
    </source>
</evidence>
<gene>
    <name evidence="13" type="ordered locus">VV0284</name>
</gene>
<dbReference type="FunFam" id="1.10.287.950:FF:000001">
    <property type="entry name" value="Methyl-accepting chemotaxis sensory transducer"/>
    <property type="match status" value="1"/>
</dbReference>
<sequence length="573" mass="62247">MRYLLKIKTIIWIATELVMKSRNKLLLLTLIPLVLLTAMVTAVFYFNSVKSLDVELSEYRNELIETRKSELKAYLMMGVTAIKPLYDADVNGNNQQQAKQILKAMRFESDGYFFAYDSKGVNTLHAIKPELEGKNLYGMKDDNGVAVIAGLIDASQKGDGFLYFSWHKPTINAQAPKLGYAEYLPKWDWVLGTGIYIDDIDTQVAEHRVQSIASLNEHTLSAIGFTLVGLLIACGVISVIVSRAILPLQHIAASLQDVAAGGGDLTARLSVESQDEVGEVAKAFNQFMDKLHPLMVDIRSSAQTVQSAATGLDQQTSLASNQMQTHCLETDKVVTAVTEMSATAREVANNTHATAQAIDSANAQISEAQVEVNHAIEGIGKLVDEVNITSDAISQLSQQTDQITKVLQVIGEIAEQTNLLALNAAIEAARAGEQGRGFAVVADEVRSLASRTQNSTLEIGDMLKQLQNGVARAVTTMSASQERGEQTALESVQIKESLAGIQSAVEMIRDMGIQTASAAEQQSAVAEDINQNLVTIQQIVNEINNNLQESETISTRLSVSGQEMHDLVGHFKL</sequence>
<dbReference type="PANTHER" id="PTHR32089:SF55">
    <property type="entry name" value="METHYL ACCEPTING SENSORY TRANSDUCER WITH CACHE_2 SMALL MOLECULE BINDING DOMAIN"/>
    <property type="match status" value="1"/>
</dbReference>
<evidence type="ECO:0000256" key="3">
    <source>
        <dbReference type="ARBA" id="ARBA00022519"/>
    </source>
</evidence>
<evidence type="ECO:0000256" key="5">
    <source>
        <dbReference type="ARBA" id="ARBA00022989"/>
    </source>
</evidence>
<keyword evidence="5" id="KW-1133">Transmembrane helix</keyword>
<dbReference type="AlphaFoldDB" id="Q7MPS8"/>
<keyword evidence="2" id="KW-1003">Cell membrane</keyword>
<evidence type="ECO:0000256" key="2">
    <source>
        <dbReference type="ARBA" id="ARBA00022475"/>
    </source>
</evidence>
<feature type="domain" description="T-SNARE coiled-coil homology" evidence="11">
    <location>
        <begin position="496"/>
        <end position="550"/>
    </location>
</feature>
<comment type="subcellular location">
    <subcellularLocation>
        <location evidence="1">Cell inner membrane</location>
        <topology evidence="1">Multi-pass membrane protein</topology>
    </subcellularLocation>
</comment>
<dbReference type="STRING" id="672.VV93_v1c02760"/>
<proteinExistence type="inferred from homology"/>
<evidence type="ECO:0000256" key="1">
    <source>
        <dbReference type="ARBA" id="ARBA00004429"/>
    </source>
</evidence>
<organism evidence="13 14">
    <name type="scientific">Vibrio vulnificus (strain YJ016)</name>
    <dbReference type="NCBI Taxonomy" id="196600"/>
    <lineage>
        <taxon>Bacteria</taxon>
        <taxon>Pseudomonadati</taxon>
        <taxon>Pseudomonadota</taxon>
        <taxon>Gammaproteobacteria</taxon>
        <taxon>Vibrionales</taxon>
        <taxon>Vibrionaceae</taxon>
        <taxon>Vibrio</taxon>
    </lineage>
</organism>
<evidence type="ECO:0000259" key="10">
    <source>
        <dbReference type="PROSITE" id="PS50111"/>
    </source>
</evidence>
<dbReference type="SUPFAM" id="SSF58104">
    <property type="entry name" value="Methyl-accepting chemotaxis protein (MCP) signaling domain"/>
    <property type="match status" value="1"/>
</dbReference>
<dbReference type="KEGG" id="vvy:VV0284"/>
<evidence type="ECO:0000313" key="14">
    <source>
        <dbReference type="Proteomes" id="UP000002675"/>
    </source>
</evidence>
<protein>
    <submittedName>
        <fullName evidence="13">Methyl-accepting chemotaxis protein</fullName>
    </submittedName>
</protein>
<keyword evidence="6" id="KW-0472">Membrane</keyword>
<evidence type="ECO:0000256" key="6">
    <source>
        <dbReference type="ARBA" id="ARBA00023136"/>
    </source>
</evidence>
<feature type="domain" description="Methyl-accepting transducer" evidence="10">
    <location>
        <begin position="301"/>
        <end position="537"/>
    </location>
</feature>
<name>Q7MPS8_VIBVY</name>
<keyword evidence="7 9" id="KW-0807">Transducer</keyword>
<evidence type="ECO:0000256" key="7">
    <source>
        <dbReference type="ARBA" id="ARBA00023224"/>
    </source>
</evidence>
<dbReference type="Gene3D" id="1.10.287.950">
    <property type="entry name" value="Methyl-accepting chemotaxis protein"/>
    <property type="match status" value="1"/>
</dbReference>
<dbReference type="Pfam" id="PF00015">
    <property type="entry name" value="MCPsignal"/>
    <property type="match status" value="1"/>
</dbReference>
<evidence type="ECO:0000313" key="13">
    <source>
        <dbReference type="EMBL" id="BAC93048.1"/>
    </source>
</evidence>
<accession>Q7MPS8</accession>
<evidence type="ECO:0000256" key="8">
    <source>
        <dbReference type="ARBA" id="ARBA00029447"/>
    </source>
</evidence>
<dbReference type="PROSITE" id="PS50111">
    <property type="entry name" value="CHEMOTAXIS_TRANSDUC_2"/>
    <property type="match status" value="1"/>
</dbReference>
<dbReference type="InterPro" id="IPR033480">
    <property type="entry name" value="sCache_2"/>
</dbReference>
<dbReference type="SMART" id="SM00304">
    <property type="entry name" value="HAMP"/>
    <property type="match status" value="1"/>
</dbReference>
<comment type="similarity">
    <text evidence="8">Belongs to the methyl-accepting chemotaxis (MCP) protein family.</text>
</comment>
<dbReference type="InterPro" id="IPR004010">
    <property type="entry name" value="Double_Cache_2"/>
</dbReference>
<evidence type="ECO:0000256" key="9">
    <source>
        <dbReference type="PROSITE-ProRule" id="PRU00284"/>
    </source>
</evidence>
<dbReference type="Proteomes" id="UP000002675">
    <property type="component" value="Chromosome I"/>
</dbReference>
<dbReference type="Pfam" id="PF08269">
    <property type="entry name" value="dCache_2"/>
    <property type="match status" value="1"/>
</dbReference>
<keyword evidence="3" id="KW-0997">Cell inner membrane</keyword>
<dbReference type="GO" id="GO:0006935">
    <property type="term" value="P:chemotaxis"/>
    <property type="evidence" value="ECO:0007669"/>
    <property type="project" value="UniProtKB-ARBA"/>
</dbReference>
<dbReference type="PROSITE" id="PS50192">
    <property type="entry name" value="T_SNARE"/>
    <property type="match status" value="1"/>
</dbReference>
<dbReference type="EMBL" id="BA000037">
    <property type="protein sequence ID" value="BAC93048.1"/>
    <property type="molecule type" value="Genomic_DNA"/>
</dbReference>
<evidence type="ECO:0000259" key="12">
    <source>
        <dbReference type="PROSITE" id="PS50885"/>
    </source>
</evidence>
<dbReference type="InterPro" id="IPR003660">
    <property type="entry name" value="HAMP_dom"/>
</dbReference>
<dbReference type="GO" id="GO:0005886">
    <property type="term" value="C:plasma membrane"/>
    <property type="evidence" value="ECO:0007669"/>
    <property type="project" value="UniProtKB-SubCell"/>
</dbReference>
<dbReference type="eggNOG" id="COG0840">
    <property type="taxonomic scope" value="Bacteria"/>
</dbReference>
<dbReference type="PROSITE" id="PS50885">
    <property type="entry name" value="HAMP"/>
    <property type="match status" value="1"/>
</dbReference>
<keyword evidence="4" id="KW-0812">Transmembrane</keyword>
<dbReference type="SMART" id="SM00283">
    <property type="entry name" value="MA"/>
    <property type="match status" value="1"/>
</dbReference>